<proteinExistence type="inferred from homology"/>
<evidence type="ECO:0000313" key="6">
    <source>
        <dbReference type="Proteomes" id="UP000283369"/>
    </source>
</evidence>
<sequence>MKVDKRFNVFFLSNMMLEKGVWTLLDACCILKNKGYDFVCNFVGKWSDISEEEFAAYLQKCGLEGMVMAHGAKYGSDKDAYWLQADLFILPTYNECFPLVLLEAMQHGVACIASHEGGIVDIIDEGETGYIVPMKDALALAEKMAYCMEHRDLCHEMGRKGRMKFECEFTLQRFEERMCDILKKLV</sequence>
<evidence type="ECO:0000256" key="1">
    <source>
        <dbReference type="ARBA" id="ARBA00009481"/>
    </source>
</evidence>
<accession>A0A412VZ66</accession>
<keyword evidence="3 5" id="KW-0808">Transferase</keyword>
<dbReference type="SUPFAM" id="SSF53756">
    <property type="entry name" value="UDP-Glycosyltransferase/glycogen phosphorylase"/>
    <property type="match status" value="1"/>
</dbReference>
<protein>
    <submittedName>
        <fullName evidence="5">Glycosyltransferase</fullName>
    </submittedName>
</protein>
<evidence type="ECO:0000313" key="5">
    <source>
        <dbReference type="EMBL" id="RGV15388.1"/>
    </source>
</evidence>
<dbReference type="AlphaFoldDB" id="A0A412VZ66"/>
<dbReference type="PANTHER" id="PTHR12526">
    <property type="entry name" value="GLYCOSYLTRANSFERASE"/>
    <property type="match status" value="1"/>
</dbReference>
<dbReference type="Proteomes" id="UP000283369">
    <property type="component" value="Unassembled WGS sequence"/>
</dbReference>
<organism evidence="5 6">
    <name type="scientific">Bacteroides xylanisolvens</name>
    <dbReference type="NCBI Taxonomy" id="371601"/>
    <lineage>
        <taxon>Bacteria</taxon>
        <taxon>Pseudomonadati</taxon>
        <taxon>Bacteroidota</taxon>
        <taxon>Bacteroidia</taxon>
        <taxon>Bacteroidales</taxon>
        <taxon>Bacteroidaceae</taxon>
        <taxon>Bacteroides</taxon>
    </lineage>
</organism>
<evidence type="ECO:0000259" key="4">
    <source>
        <dbReference type="Pfam" id="PF00534"/>
    </source>
</evidence>
<dbReference type="Gene3D" id="3.40.50.2000">
    <property type="entry name" value="Glycogen Phosphorylase B"/>
    <property type="match status" value="1"/>
</dbReference>
<feature type="domain" description="Glycosyl transferase family 1" evidence="4">
    <location>
        <begin position="4"/>
        <end position="162"/>
    </location>
</feature>
<name>A0A412VZ66_9BACE</name>
<dbReference type="GO" id="GO:0016757">
    <property type="term" value="F:glycosyltransferase activity"/>
    <property type="evidence" value="ECO:0007669"/>
    <property type="project" value="UniProtKB-KW"/>
</dbReference>
<comment type="similarity">
    <text evidence="1">Belongs to the glycosyltransferase group 1 family. Glycosyltransferase 4 subfamily.</text>
</comment>
<dbReference type="InterPro" id="IPR001296">
    <property type="entry name" value="Glyco_trans_1"/>
</dbReference>
<keyword evidence="2" id="KW-0328">Glycosyltransferase</keyword>
<evidence type="ECO:0000256" key="2">
    <source>
        <dbReference type="ARBA" id="ARBA00022676"/>
    </source>
</evidence>
<dbReference type="Pfam" id="PF00534">
    <property type="entry name" value="Glycos_transf_1"/>
    <property type="match status" value="1"/>
</dbReference>
<comment type="caution">
    <text evidence="5">The sequence shown here is derived from an EMBL/GenBank/DDBJ whole genome shotgun (WGS) entry which is preliminary data.</text>
</comment>
<dbReference type="EMBL" id="QRYV01000017">
    <property type="protein sequence ID" value="RGV15388.1"/>
    <property type="molecule type" value="Genomic_DNA"/>
</dbReference>
<gene>
    <name evidence="5" type="ORF">DWW25_08700</name>
</gene>
<dbReference type="PANTHER" id="PTHR12526:SF640">
    <property type="entry name" value="COLANIC ACID BIOSYNTHESIS GLYCOSYLTRANSFERASE WCAL-RELATED"/>
    <property type="match status" value="1"/>
</dbReference>
<reference evidence="5 6" key="1">
    <citation type="submission" date="2018-08" db="EMBL/GenBank/DDBJ databases">
        <title>A genome reference for cultivated species of the human gut microbiota.</title>
        <authorList>
            <person name="Zou Y."/>
            <person name="Xue W."/>
            <person name="Luo G."/>
        </authorList>
    </citation>
    <scope>NUCLEOTIDE SEQUENCE [LARGE SCALE GENOMIC DNA]</scope>
    <source>
        <strain evidence="5 6">AF14-7</strain>
    </source>
</reference>
<evidence type="ECO:0000256" key="3">
    <source>
        <dbReference type="ARBA" id="ARBA00022679"/>
    </source>
</evidence>